<evidence type="ECO:0000256" key="6">
    <source>
        <dbReference type="ARBA" id="ARBA00023004"/>
    </source>
</evidence>
<keyword evidence="6" id="KW-0408">Iron</keyword>
<dbReference type="PROSITE" id="PS00083">
    <property type="entry name" value="INTRADIOL_DIOXYGENAS"/>
    <property type="match status" value="1"/>
</dbReference>
<dbReference type="InterPro" id="IPR000627">
    <property type="entry name" value="Intradiol_dOase_C"/>
</dbReference>
<dbReference type="PANTHER" id="PTHR33711:SF7">
    <property type="entry name" value="INTRADIOL RING-CLEAVAGE DIOXYGENASES DOMAIN-CONTAINING PROTEIN-RELATED"/>
    <property type="match status" value="1"/>
</dbReference>
<dbReference type="EMBL" id="FOLE01000010">
    <property type="protein sequence ID" value="SFC83806.1"/>
    <property type="molecule type" value="Genomic_DNA"/>
</dbReference>
<dbReference type="SUPFAM" id="SSF49482">
    <property type="entry name" value="Aromatic compound dioxygenase"/>
    <property type="match status" value="1"/>
</dbReference>
<keyword evidence="4 8" id="KW-0223">Dioxygenase</keyword>
<protein>
    <submittedName>
        <fullName evidence="8">Catechol 1,2-dioxygenase</fullName>
    </submittedName>
</protein>
<dbReference type="OrthoDB" id="933561at2"/>
<name>A0A1I1MF78_9BACT</name>
<evidence type="ECO:0000259" key="7">
    <source>
        <dbReference type="PROSITE" id="PS00083"/>
    </source>
</evidence>
<keyword evidence="3" id="KW-0479">Metal-binding</keyword>
<evidence type="ECO:0000256" key="4">
    <source>
        <dbReference type="ARBA" id="ARBA00022964"/>
    </source>
</evidence>
<dbReference type="GO" id="GO:0009712">
    <property type="term" value="P:catechol-containing compound metabolic process"/>
    <property type="evidence" value="ECO:0007669"/>
    <property type="project" value="InterPro"/>
</dbReference>
<evidence type="ECO:0000256" key="1">
    <source>
        <dbReference type="ARBA" id="ARBA00001965"/>
    </source>
</evidence>
<proteinExistence type="inferred from homology"/>
<dbReference type="RefSeq" id="WP_091515323.1">
    <property type="nucleotide sequence ID" value="NZ_FOLE01000010.1"/>
</dbReference>
<feature type="domain" description="Intradiol ring-cleavage dioxygenases" evidence="7">
    <location>
        <begin position="132"/>
        <end position="160"/>
    </location>
</feature>
<dbReference type="Gene3D" id="2.60.130.10">
    <property type="entry name" value="Aromatic compound dioxygenase"/>
    <property type="match status" value="1"/>
</dbReference>
<evidence type="ECO:0000256" key="2">
    <source>
        <dbReference type="ARBA" id="ARBA00007825"/>
    </source>
</evidence>
<comment type="cofactor">
    <cofactor evidence="1">
        <name>Fe(3+)</name>
        <dbReference type="ChEBI" id="CHEBI:29034"/>
    </cofactor>
</comment>
<dbReference type="STRING" id="927664.SAMN05421780_110154"/>
<evidence type="ECO:0000256" key="3">
    <source>
        <dbReference type="ARBA" id="ARBA00022723"/>
    </source>
</evidence>
<dbReference type="AlphaFoldDB" id="A0A1I1MF78"/>
<keyword evidence="5" id="KW-0560">Oxidoreductase</keyword>
<dbReference type="InterPro" id="IPR015889">
    <property type="entry name" value="Intradiol_dOase_core"/>
</dbReference>
<organism evidence="8 9">
    <name type="scientific">Flexibacter flexilis DSM 6793</name>
    <dbReference type="NCBI Taxonomy" id="927664"/>
    <lineage>
        <taxon>Bacteria</taxon>
        <taxon>Pseudomonadati</taxon>
        <taxon>Bacteroidota</taxon>
        <taxon>Cytophagia</taxon>
        <taxon>Cytophagales</taxon>
        <taxon>Flexibacteraceae</taxon>
        <taxon>Flexibacter</taxon>
    </lineage>
</organism>
<comment type="similarity">
    <text evidence="2">Belongs to the intradiol ring-cleavage dioxygenase family.</text>
</comment>
<evidence type="ECO:0000313" key="8">
    <source>
        <dbReference type="EMBL" id="SFC83806.1"/>
    </source>
</evidence>
<dbReference type="Pfam" id="PF00775">
    <property type="entry name" value="Dioxygenase_C"/>
    <property type="match status" value="1"/>
</dbReference>
<accession>A0A1I1MF78</accession>
<dbReference type="InterPro" id="IPR007535">
    <property type="entry name" value="Catechol_dOase_N"/>
</dbReference>
<dbReference type="GO" id="GO:0008199">
    <property type="term" value="F:ferric iron binding"/>
    <property type="evidence" value="ECO:0007669"/>
    <property type="project" value="InterPro"/>
</dbReference>
<dbReference type="Proteomes" id="UP000199514">
    <property type="component" value="Unassembled WGS sequence"/>
</dbReference>
<dbReference type="Pfam" id="PF04444">
    <property type="entry name" value="Dioxygenase_N"/>
    <property type="match status" value="1"/>
</dbReference>
<reference evidence="8 9" key="1">
    <citation type="submission" date="2016-10" db="EMBL/GenBank/DDBJ databases">
        <authorList>
            <person name="de Groot N.N."/>
        </authorList>
    </citation>
    <scope>NUCLEOTIDE SEQUENCE [LARGE SCALE GENOMIC DNA]</scope>
    <source>
        <strain evidence="8 9">DSM 6793</strain>
    </source>
</reference>
<evidence type="ECO:0000256" key="5">
    <source>
        <dbReference type="ARBA" id="ARBA00023002"/>
    </source>
</evidence>
<sequence>MDKHLIDNVLKKIKDTEVAGQGNERVKEVVARLLKDLFYAIDDLNISSEELWIALDWLNGAGKNHEWGLIYAGLGLEHFIDERMDWEDKQAGLVMKTPRTIEGPLYVAGAPETLSYAELETEAEPNGERLYMQGRVLDEQGNPVEGALVEVWHCNLKGMYSFFDKSQSPFNLRRAIRTDKDGKYQFKSFVPVGYSCPPNGSTDTLMSLLGRHGSRPAHIHFFISAPGFRKLTTQINIEGDALLGQDFAFADKDGLVPAINRLSADQAKAKGISEAHASIDFDFNMVVERKGLAPGENHRTRAALVAEKA</sequence>
<dbReference type="PANTHER" id="PTHR33711">
    <property type="entry name" value="DIOXYGENASE, PUTATIVE (AFU_ORTHOLOGUE AFUA_2G02910)-RELATED"/>
    <property type="match status" value="1"/>
</dbReference>
<dbReference type="InterPro" id="IPR050770">
    <property type="entry name" value="Intradiol_RC_Dioxygenase"/>
</dbReference>
<dbReference type="GO" id="GO:0018576">
    <property type="term" value="F:catechol 1,2-dioxygenase activity"/>
    <property type="evidence" value="ECO:0007669"/>
    <property type="project" value="InterPro"/>
</dbReference>
<evidence type="ECO:0000313" key="9">
    <source>
        <dbReference type="Proteomes" id="UP000199514"/>
    </source>
</evidence>
<keyword evidence="9" id="KW-1185">Reference proteome</keyword>
<gene>
    <name evidence="8" type="ORF">SAMN05421780_110154</name>
</gene>